<organism evidence="1 2">
    <name type="scientific">Prosthecobacter fluviatilis</name>
    <dbReference type="NCBI Taxonomy" id="445931"/>
    <lineage>
        <taxon>Bacteria</taxon>
        <taxon>Pseudomonadati</taxon>
        <taxon>Verrucomicrobiota</taxon>
        <taxon>Verrucomicrobiia</taxon>
        <taxon>Verrucomicrobiales</taxon>
        <taxon>Verrucomicrobiaceae</taxon>
        <taxon>Prosthecobacter</taxon>
    </lineage>
</organism>
<dbReference type="EMBL" id="JBHSMQ010000002">
    <property type="protein sequence ID" value="MFC5454676.1"/>
    <property type="molecule type" value="Genomic_DNA"/>
</dbReference>
<sequence length="277" mass="28301">MKYNHVFILALVNCCTISSLYSQTSIVGSGSSYNDIFPSSTPVTYDVPGGGLASITLSNGSTTATRGLWDLTAQGGANATILASLTESAAQVALNGSALQFQITNDNNSLLGLLGVGASIHYAWQAVAYFDTPGDVLNYTPNTHYSISFDVDGNNGLLSSVLGLNPSFTFELIDGLGNTLTSSNNTTQINIAGLLGSGVTTGTVNLDYLLGGTAPSGPIGVRFIGDAQVGATALSLGTDFATISNLNISATPVPEPGGSLLIGSVGVAALLRRRRLS</sequence>
<dbReference type="NCBIfam" id="TIGR02595">
    <property type="entry name" value="PEP_CTERM"/>
    <property type="match status" value="1"/>
</dbReference>
<dbReference type="InterPro" id="IPR013424">
    <property type="entry name" value="Ice-binding_C"/>
</dbReference>
<proteinExistence type="predicted"/>
<gene>
    <name evidence="1" type="ORF">ACFQDI_07430</name>
</gene>
<reference evidence="2" key="1">
    <citation type="journal article" date="2019" name="Int. J. Syst. Evol. Microbiol.">
        <title>The Global Catalogue of Microorganisms (GCM) 10K type strain sequencing project: providing services to taxonomists for standard genome sequencing and annotation.</title>
        <authorList>
            <consortium name="The Broad Institute Genomics Platform"/>
            <consortium name="The Broad Institute Genome Sequencing Center for Infectious Disease"/>
            <person name="Wu L."/>
            <person name="Ma J."/>
        </authorList>
    </citation>
    <scope>NUCLEOTIDE SEQUENCE [LARGE SCALE GENOMIC DNA]</scope>
    <source>
        <strain evidence="2">CGMCC 4.1469</strain>
    </source>
</reference>
<dbReference type="RefSeq" id="WP_377164995.1">
    <property type="nucleotide sequence ID" value="NZ_JBHSMQ010000002.1"/>
</dbReference>
<protein>
    <submittedName>
        <fullName evidence="1">PEP-CTERM sorting domain-containing protein</fullName>
    </submittedName>
</protein>
<keyword evidence="2" id="KW-1185">Reference proteome</keyword>
<evidence type="ECO:0000313" key="2">
    <source>
        <dbReference type="Proteomes" id="UP001596052"/>
    </source>
</evidence>
<accession>A0ABW0KP26</accession>
<dbReference type="Proteomes" id="UP001596052">
    <property type="component" value="Unassembled WGS sequence"/>
</dbReference>
<name>A0ABW0KP26_9BACT</name>
<evidence type="ECO:0000313" key="1">
    <source>
        <dbReference type="EMBL" id="MFC5454676.1"/>
    </source>
</evidence>
<comment type="caution">
    <text evidence="1">The sequence shown here is derived from an EMBL/GenBank/DDBJ whole genome shotgun (WGS) entry which is preliminary data.</text>
</comment>